<dbReference type="Pfam" id="PF00078">
    <property type="entry name" value="RVT_1"/>
    <property type="match status" value="1"/>
</dbReference>
<dbReference type="PANTHER" id="PTHR33481">
    <property type="entry name" value="REVERSE TRANSCRIPTASE"/>
    <property type="match status" value="1"/>
</dbReference>
<accession>A0ABR1TNS1</accession>
<dbReference type="EMBL" id="JAQQWL010000011">
    <property type="protein sequence ID" value="KAK8048248.1"/>
    <property type="molecule type" value="Genomic_DNA"/>
</dbReference>
<feature type="region of interest" description="Disordered" evidence="1">
    <location>
        <begin position="348"/>
        <end position="367"/>
    </location>
</feature>
<proteinExistence type="predicted"/>
<name>A0ABR1TNS1_9PEZI</name>
<dbReference type="PANTHER" id="PTHR33481:SF1">
    <property type="entry name" value="ENDONUCLEASE_EXONUCLEASE_PHOSPHATASE DOMAIN-CONTAINING PROTEIN-RELATED"/>
    <property type="match status" value="1"/>
</dbReference>
<evidence type="ECO:0000259" key="2">
    <source>
        <dbReference type="PROSITE" id="PS50878"/>
    </source>
</evidence>
<dbReference type="Proteomes" id="UP001480595">
    <property type="component" value="Unassembled WGS sequence"/>
</dbReference>
<dbReference type="PROSITE" id="PS50878">
    <property type="entry name" value="RT_POL"/>
    <property type="match status" value="1"/>
</dbReference>
<dbReference type="GO" id="GO:0003964">
    <property type="term" value="F:RNA-directed DNA polymerase activity"/>
    <property type="evidence" value="ECO:0007669"/>
    <property type="project" value="UniProtKB-KW"/>
</dbReference>
<dbReference type="InterPro" id="IPR000477">
    <property type="entry name" value="RT_dom"/>
</dbReference>
<comment type="caution">
    <text evidence="3">The sequence shown here is derived from an EMBL/GenBank/DDBJ whole genome shotgun (WGS) entry which is preliminary data.</text>
</comment>
<dbReference type="RefSeq" id="XP_066710497.1">
    <property type="nucleotide sequence ID" value="XM_066861387.1"/>
</dbReference>
<keyword evidence="4" id="KW-1185">Reference proteome</keyword>
<protein>
    <submittedName>
        <fullName evidence="3">Reverse transcriptase</fullName>
    </submittedName>
</protein>
<organism evidence="3 4">
    <name type="scientific">Apiospora phragmitis</name>
    <dbReference type="NCBI Taxonomy" id="2905665"/>
    <lineage>
        <taxon>Eukaryota</taxon>
        <taxon>Fungi</taxon>
        <taxon>Dikarya</taxon>
        <taxon>Ascomycota</taxon>
        <taxon>Pezizomycotina</taxon>
        <taxon>Sordariomycetes</taxon>
        <taxon>Xylariomycetidae</taxon>
        <taxon>Amphisphaeriales</taxon>
        <taxon>Apiosporaceae</taxon>
        <taxon>Apiospora</taxon>
    </lineage>
</organism>
<feature type="domain" description="Reverse transcriptase" evidence="2">
    <location>
        <begin position="1"/>
        <end position="141"/>
    </location>
</feature>
<keyword evidence="3" id="KW-0695">RNA-directed DNA polymerase</keyword>
<evidence type="ECO:0000256" key="1">
    <source>
        <dbReference type="SAM" id="MobiDB-lite"/>
    </source>
</evidence>
<keyword evidence="3" id="KW-0808">Transferase</keyword>
<dbReference type="GeneID" id="92094450"/>
<evidence type="ECO:0000313" key="3">
    <source>
        <dbReference type="EMBL" id="KAK8048248.1"/>
    </source>
</evidence>
<keyword evidence="3" id="KW-0548">Nucleotidyltransferase</keyword>
<reference evidence="3 4" key="1">
    <citation type="submission" date="2023-01" db="EMBL/GenBank/DDBJ databases">
        <title>Analysis of 21 Apiospora genomes using comparative genomics revels a genus with tremendous synthesis potential of carbohydrate active enzymes and secondary metabolites.</title>
        <authorList>
            <person name="Sorensen T."/>
        </authorList>
    </citation>
    <scope>NUCLEOTIDE SEQUENCE [LARGE SCALE GENOMIC DNA]</scope>
    <source>
        <strain evidence="3 4">CBS 135458</strain>
    </source>
</reference>
<gene>
    <name evidence="3" type="ORF">PG994_009978</name>
</gene>
<evidence type="ECO:0000313" key="4">
    <source>
        <dbReference type="Proteomes" id="UP001480595"/>
    </source>
</evidence>
<sequence length="367" mass="40287">MGGIPENLIRWIGAFCPGRTATVEINGQSSEKQGLPQAGLPQGSPLSPTLFLFFNADLVQHPINKTGGAIAFVDDYTAWVAGPTAEANHAGIQDIINTTLAWGRRSGATFNADKTAIIHFNRKAGRARVTKTPFIINGQAIQPREEVKILGVIMDSELRFKQHIAEASSRALEAAIELRRLKGLPPSTARQLFTAMVAPVLDYASNAWRFACGTRQMRTINRIQRIGAQSILGTFSDVATAVAEAEASIPSAKARFARKALKLWIDICTLPKTHPVRKIGFQMFTRFVSPMQQLAQEHRHILVDKIETIQPFVIEPWTNRIKTITENSEKADELASTTWAVRLATSSSSKNGLNDKCSHHTISNTSP</sequence>